<keyword evidence="3" id="KW-1185">Reference proteome</keyword>
<dbReference type="AlphaFoldDB" id="A0A2G8STT8"/>
<keyword evidence="1" id="KW-1133">Transmembrane helix</keyword>
<proteinExistence type="predicted"/>
<evidence type="ECO:0000256" key="1">
    <source>
        <dbReference type="SAM" id="Phobius"/>
    </source>
</evidence>
<dbReference type="EMBL" id="AYKW01000001">
    <property type="protein sequence ID" value="PIL37185.1"/>
    <property type="molecule type" value="Genomic_DNA"/>
</dbReference>
<evidence type="ECO:0000313" key="2">
    <source>
        <dbReference type="EMBL" id="PIL37185.1"/>
    </source>
</evidence>
<organism evidence="2 3">
    <name type="scientific">Ganoderma sinense ZZ0214-1</name>
    <dbReference type="NCBI Taxonomy" id="1077348"/>
    <lineage>
        <taxon>Eukaryota</taxon>
        <taxon>Fungi</taxon>
        <taxon>Dikarya</taxon>
        <taxon>Basidiomycota</taxon>
        <taxon>Agaricomycotina</taxon>
        <taxon>Agaricomycetes</taxon>
        <taxon>Polyporales</taxon>
        <taxon>Polyporaceae</taxon>
        <taxon>Ganoderma</taxon>
    </lineage>
</organism>
<reference evidence="2 3" key="1">
    <citation type="journal article" date="2015" name="Sci. Rep.">
        <title>Chromosome-level genome map provides insights into diverse defense mechanisms in the medicinal fungus Ganoderma sinense.</title>
        <authorList>
            <person name="Zhu Y."/>
            <person name="Xu J."/>
            <person name="Sun C."/>
            <person name="Zhou S."/>
            <person name="Xu H."/>
            <person name="Nelson D.R."/>
            <person name="Qian J."/>
            <person name="Song J."/>
            <person name="Luo H."/>
            <person name="Xiang L."/>
            <person name="Li Y."/>
            <person name="Xu Z."/>
            <person name="Ji A."/>
            <person name="Wang L."/>
            <person name="Lu S."/>
            <person name="Hayward A."/>
            <person name="Sun W."/>
            <person name="Li X."/>
            <person name="Schwartz D.C."/>
            <person name="Wang Y."/>
            <person name="Chen S."/>
        </authorList>
    </citation>
    <scope>NUCLEOTIDE SEQUENCE [LARGE SCALE GENOMIC DNA]</scope>
    <source>
        <strain evidence="2 3">ZZ0214-1</strain>
    </source>
</reference>
<keyword evidence="1" id="KW-0472">Membrane</keyword>
<comment type="caution">
    <text evidence="2">The sequence shown here is derived from an EMBL/GenBank/DDBJ whole genome shotgun (WGS) entry which is preliminary data.</text>
</comment>
<evidence type="ECO:0008006" key="4">
    <source>
        <dbReference type="Google" id="ProtNLM"/>
    </source>
</evidence>
<dbReference type="Proteomes" id="UP000230002">
    <property type="component" value="Unassembled WGS sequence"/>
</dbReference>
<feature type="transmembrane region" description="Helical" evidence="1">
    <location>
        <begin position="86"/>
        <end position="106"/>
    </location>
</feature>
<feature type="transmembrane region" description="Helical" evidence="1">
    <location>
        <begin position="146"/>
        <end position="164"/>
    </location>
</feature>
<feature type="transmembrane region" description="Helical" evidence="1">
    <location>
        <begin position="201"/>
        <end position="220"/>
    </location>
</feature>
<gene>
    <name evidence="2" type="ORF">GSI_00877</name>
</gene>
<accession>A0A2G8STT8</accession>
<sequence>MKDKGSLWAACTQACTRVCRPRPQTSSPRPLRTSPLPFLRVCAPSFNALTTRHDLRSYLLHFSLGRLAFPDVRLFRMTQLFRDMRLYGNIILLLLGATVLGITAYWASIFLPNIRHDYSIFALIVPALTILLLLVGLQWSTPRTEAFFLFVFGVLWLAMASWTTDIIGNTQCDSLSTQTVPTKSGTLSTRSWCYEMRVVQAFSWMIFCLYAIFLYILISLTTRAKALGRPYAWAEPIIELPWFGQWPGWPEGQYLPQNGMYQFPYAYPAGQPMAYAASAQPQMAPGYVIQQNPGHSVVIQPGVGGQPPTITQIPGSVSSV</sequence>
<keyword evidence="1" id="KW-0812">Transmembrane</keyword>
<feature type="transmembrane region" description="Helical" evidence="1">
    <location>
        <begin position="118"/>
        <end position="139"/>
    </location>
</feature>
<protein>
    <recommendedName>
        <fullName evidence="4">MARVEL domain-containing protein</fullName>
    </recommendedName>
</protein>
<dbReference type="STRING" id="1077348.A0A2G8STT8"/>
<name>A0A2G8STT8_9APHY</name>
<dbReference type="OrthoDB" id="3264219at2759"/>
<evidence type="ECO:0000313" key="3">
    <source>
        <dbReference type="Proteomes" id="UP000230002"/>
    </source>
</evidence>